<proteinExistence type="predicted"/>
<name>A0AAU8JMZ1_9ACTN</name>
<reference evidence="3" key="1">
    <citation type="submission" date="2024-06" db="EMBL/GenBank/DDBJ databases">
        <title>The genome sequences of Kitasatospora sp. strain HUAS MG31.</title>
        <authorList>
            <person name="Mo P."/>
        </authorList>
    </citation>
    <scope>NUCLEOTIDE SEQUENCE</scope>
    <source>
        <strain evidence="3">HUAS MG31</strain>
    </source>
</reference>
<accession>A0AAU8JMZ1</accession>
<dbReference type="KEGG" id="kcm:ABWK59_00885"/>
<dbReference type="AlphaFoldDB" id="A0AAU8JMZ1"/>
<sequence length="258" mass="28520">MPSWRSRARSRTPAPPRRVARHRRVGGTARRPPRDGRPVRARSPTRGTSTWTRWRSAPTRLSWSSARKGSARSAATSSARSPCTPSPSPSGPWSWSARTSSRSERRPRPRSPARSPSVSAREGYDGALEFAFDAAGRRAAPLLAVHAASRRPSVITREHPPEEAAREADRRALAAALLPWRESYPDVHVVEHVSSESPARAVVGIAAGARLLVVGRGGYRTGLAPDRPRRPRCHPSHRLPRRRHPSRLARHQLRSATR</sequence>
<feature type="compositionally biased region" description="Basic residues" evidence="1">
    <location>
        <begin position="1"/>
        <end position="10"/>
    </location>
</feature>
<feature type="compositionally biased region" description="Low complexity" evidence="1">
    <location>
        <begin position="91"/>
        <end position="100"/>
    </location>
</feature>
<evidence type="ECO:0000256" key="1">
    <source>
        <dbReference type="SAM" id="MobiDB-lite"/>
    </source>
</evidence>
<feature type="region of interest" description="Disordered" evidence="1">
    <location>
        <begin position="220"/>
        <end position="258"/>
    </location>
</feature>
<feature type="compositionally biased region" description="Basic residues" evidence="1">
    <location>
        <begin position="229"/>
        <end position="258"/>
    </location>
</feature>
<evidence type="ECO:0000313" key="3">
    <source>
        <dbReference type="EMBL" id="XCM77601.1"/>
    </source>
</evidence>
<protein>
    <submittedName>
        <fullName evidence="3">Universal stress protein</fullName>
    </submittedName>
</protein>
<feature type="compositionally biased region" description="Low complexity" evidence="1">
    <location>
        <begin position="42"/>
        <end position="83"/>
    </location>
</feature>
<dbReference type="InterPro" id="IPR014729">
    <property type="entry name" value="Rossmann-like_a/b/a_fold"/>
</dbReference>
<dbReference type="Gene3D" id="3.40.50.620">
    <property type="entry name" value="HUPs"/>
    <property type="match status" value="1"/>
</dbReference>
<feature type="domain" description="UspA" evidence="2">
    <location>
        <begin position="126"/>
        <end position="223"/>
    </location>
</feature>
<organism evidence="3">
    <name type="scientific">Kitasatospora camelliae</name>
    <dbReference type="NCBI Taxonomy" id="3156397"/>
    <lineage>
        <taxon>Bacteria</taxon>
        <taxon>Bacillati</taxon>
        <taxon>Actinomycetota</taxon>
        <taxon>Actinomycetes</taxon>
        <taxon>Kitasatosporales</taxon>
        <taxon>Streptomycetaceae</taxon>
        <taxon>Kitasatospora</taxon>
    </lineage>
</organism>
<dbReference type="Pfam" id="PF00582">
    <property type="entry name" value="Usp"/>
    <property type="match status" value="1"/>
</dbReference>
<gene>
    <name evidence="3" type="ORF">ABWK59_00885</name>
</gene>
<dbReference type="RefSeq" id="WP_354637259.1">
    <property type="nucleotide sequence ID" value="NZ_CP159872.1"/>
</dbReference>
<dbReference type="EMBL" id="CP159872">
    <property type="protein sequence ID" value="XCM77601.1"/>
    <property type="molecule type" value="Genomic_DNA"/>
</dbReference>
<dbReference type="SUPFAM" id="SSF52402">
    <property type="entry name" value="Adenine nucleotide alpha hydrolases-like"/>
    <property type="match status" value="1"/>
</dbReference>
<dbReference type="InterPro" id="IPR006016">
    <property type="entry name" value="UspA"/>
</dbReference>
<evidence type="ECO:0000259" key="2">
    <source>
        <dbReference type="Pfam" id="PF00582"/>
    </source>
</evidence>
<feature type="region of interest" description="Disordered" evidence="1">
    <location>
        <begin position="1"/>
        <end position="120"/>
    </location>
</feature>